<gene>
    <name evidence="6" type="ORF">SAY87_010366</name>
</gene>
<dbReference type="GO" id="GO:0016020">
    <property type="term" value="C:membrane"/>
    <property type="evidence" value="ECO:0007669"/>
    <property type="project" value="UniProtKB-SubCell"/>
</dbReference>
<dbReference type="GO" id="GO:0015020">
    <property type="term" value="F:glucuronosyltransferase activity"/>
    <property type="evidence" value="ECO:0007669"/>
    <property type="project" value="InterPro"/>
</dbReference>
<accession>A0AAN7JHJ7</accession>
<comment type="subcellular location">
    <subcellularLocation>
        <location evidence="1">Membrane</location>
        <topology evidence="1">Single-pass type II membrane protein</topology>
    </subcellularLocation>
</comment>
<evidence type="ECO:0000256" key="1">
    <source>
        <dbReference type="ARBA" id="ARBA00004606"/>
    </source>
</evidence>
<evidence type="ECO:0000313" key="7">
    <source>
        <dbReference type="Proteomes" id="UP001345219"/>
    </source>
</evidence>
<sequence length="142" mass="16173">MRARVQKMDQPLYFFCWSDRSQIFRLFLAVYYLRNNYLLHLGAMASDDEWMALEVQVVVIPAVRSFRNANVTGKPSQLTHMGASNISSIVHAASVPLKVDNVRDWFITLSAFDYPLITQECKPSFGLSQSDFISGLLIFCDV</sequence>
<comment type="caution">
    <text evidence="6">The sequence shown here is derived from an EMBL/GenBank/DDBJ whole genome shotgun (WGS) entry which is preliminary data.</text>
</comment>
<keyword evidence="7" id="KW-1185">Reference proteome</keyword>
<protein>
    <submittedName>
        <fullName evidence="6">Uncharacterized protein</fullName>
    </submittedName>
</protein>
<dbReference type="PANTHER" id="PTHR45719:SF14">
    <property type="entry name" value="BETA-GLUCURONOSYLTRANSFERASE GLCAT14A"/>
    <property type="match status" value="1"/>
</dbReference>
<dbReference type="AlphaFoldDB" id="A0AAN7JHJ7"/>
<evidence type="ECO:0000256" key="4">
    <source>
        <dbReference type="ARBA" id="ARBA00023136"/>
    </source>
</evidence>
<dbReference type="EMBL" id="JAXIOK010000022">
    <property type="protein sequence ID" value="KAK4744054.1"/>
    <property type="molecule type" value="Genomic_DNA"/>
</dbReference>
<name>A0AAN7JHJ7_9MYRT</name>
<dbReference type="InterPro" id="IPR044610">
    <property type="entry name" value="GLCAT14A/B/C"/>
</dbReference>
<evidence type="ECO:0000256" key="3">
    <source>
        <dbReference type="ARBA" id="ARBA00022679"/>
    </source>
</evidence>
<dbReference type="Proteomes" id="UP001345219">
    <property type="component" value="Chromosome 9"/>
</dbReference>
<evidence type="ECO:0000256" key="2">
    <source>
        <dbReference type="ARBA" id="ARBA00022676"/>
    </source>
</evidence>
<evidence type="ECO:0000256" key="5">
    <source>
        <dbReference type="ARBA" id="ARBA00023180"/>
    </source>
</evidence>
<dbReference type="Pfam" id="PF02485">
    <property type="entry name" value="Branch"/>
    <property type="match status" value="1"/>
</dbReference>
<reference evidence="6 7" key="1">
    <citation type="journal article" date="2023" name="Hortic Res">
        <title>Pangenome of water caltrop reveals structural variations and asymmetric subgenome divergence after allopolyploidization.</title>
        <authorList>
            <person name="Zhang X."/>
            <person name="Chen Y."/>
            <person name="Wang L."/>
            <person name="Yuan Y."/>
            <person name="Fang M."/>
            <person name="Shi L."/>
            <person name="Lu R."/>
            <person name="Comes H.P."/>
            <person name="Ma Y."/>
            <person name="Chen Y."/>
            <person name="Huang G."/>
            <person name="Zhou Y."/>
            <person name="Zheng Z."/>
            <person name="Qiu Y."/>
        </authorList>
    </citation>
    <scope>NUCLEOTIDE SEQUENCE [LARGE SCALE GENOMIC DNA]</scope>
    <source>
        <tissue evidence="6">Roots</tissue>
    </source>
</reference>
<keyword evidence="4" id="KW-0472">Membrane</keyword>
<proteinExistence type="predicted"/>
<keyword evidence="3" id="KW-0808">Transferase</keyword>
<keyword evidence="2" id="KW-0328">Glycosyltransferase</keyword>
<dbReference type="PANTHER" id="PTHR45719">
    <property type="entry name" value="GLYCOSYLTRANSFERASE"/>
    <property type="match status" value="1"/>
</dbReference>
<evidence type="ECO:0000313" key="6">
    <source>
        <dbReference type="EMBL" id="KAK4744054.1"/>
    </source>
</evidence>
<organism evidence="6 7">
    <name type="scientific">Trapa incisa</name>
    <dbReference type="NCBI Taxonomy" id="236973"/>
    <lineage>
        <taxon>Eukaryota</taxon>
        <taxon>Viridiplantae</taxon>
        <taxon>Streptophyta</taxon>
        <taxon>Embryophyta</taxon>
        <taxon>Tracheophyta</taxon>
        <taxon>Spermatophyta</taxon>
        <taxon>Magnoliopsida</taxon>
        <taxon>eudicotyledons</taxon>
        <taxon>Gunneridae</taxon>
        <taxon>Pentapetalae</taxon>
        <taxon>rosids</taxon>
        <taxon>malvids</taxon>
        <taxon>Myrtales</taxon>
        <taxon>Lythraceae</taxon>
        <taxon>Trapa</taxon>
    </lineage>
</organism>
<dbReference type="InterPro" id="IPR003406">
    <property type="entry name" value="Glyco_trans_14"/>
</dbReference>
<keyword evidence="5" id="KW-0325">Glycoprotein</keyword>